<dbReference type="GO" id="GO:0016740">
    <property type="term" value="F:transferase activity"/>
    <property type="evidence" value="ECO:0007669"/>
    <property type="project" value="UniProtKB-KW"/>
</dbReference>
<dbReference type="EMBL" id="JACJIJ010000002">
    <property type="protein sequence ID" value="MBA9057720.1"/>
    <property type="molecule type" value="Genomic_DNA"/>
</dbReference>
<dbReference type="GO" id="GO:0005524">
    <property type="term" value="F:ATP binding"/>
    <property type="evidence" value="ECO:0007669"/>
    <property type="project" value="InterPro"/>
</dbReference>
<evidence type="ECO:0000313" key="4">
    <source>
        <dbReference type="Proteomes" id="UP000577386"/>
    </source>
</evidence>
<reference evidence="3 4" key="1">
    <citation type="submission" date="2020-08" db="EMBL/GenBank/DDBJ databases">
        <title>Sequencing the genomes of 1000 actinobacteria strains.</title>
        <authorList>
            <person name="Klenk H.-P."/>
        </authorList>
    </citation>
    <scope>NUCLEOTIDE SEQUENCE [LARGE SCALE GENOMIC DNA]</scope>
    <source>
        <strain evidence="3 4">DSM 41827</strain>
    </source>
</reference>
<organism evidence="3 4">
    <name type="scientific">Streptomyces murinus</name>
    <dbReference type="NCBI Taxonomy" id="33900"/>
    <lineage>
        <taxon>Bacteria</taxon>
        <taxon>Bacillati</taxon>
        <taxon>Actinomycetota</taxon>
        <taxon>Actinomycetes</taxon>
        <taxon>Kitasatosporales</taxon>
        <taxon>Streptomycetaceae</taxon>
        <taxon>Streptomyces</taxon>
    </lineage>
</organism>
<dbReference type="Gene3D" id="3.40.50.300">
    <property type="entry name" value="P-loop containing nucleotide triphosphate hydrolases"/>
    <property type="match status" value="1"/>
</dbReference>
<dbReference type="GeneID" id="93978171"/>
<comment type="caution">
    <text evidence="3">The sequence shown here is derived from an EMBL/GenBank/DDBJ whole genome shotgun (WGS) entry which is preliminary data.</text>
</comment>
<evidence type="ECO:0000313" key="3">
    <source>
        <dbReference type="EMBL" id="MBA9057720.1"/>
    </source>
</evidence>
<dbReference type="RefSeq" id="WP_182777826.1">
    <property type="nucleotide sequence ID" value="NZ_BAAAHW010000009.1"/>
</dbReference>
<dbReference type="Proteomes" id="UP000577386">
    <property type="component" value="Unassembled WGS sequence"/>
</dbReference>
<evidence type="ECO:0000256" key="1">
    <source>
        <dbReference type="PIRSR" id="PIRSR007531-1"/>
    </source>
</evidence>
<dbReference type="Pfam" id="PF07931">
    <property type="entry name" value="CPT"/>
    <property type="match status" value="1"/>
</dbReference>
<keyword evidence="3" id="KW-0808">Transferase</keyword>
<feature type="active site" evidence="1">
    <location>
        <position position="58"/>
    </location>
</feature>
<dbReference type="PIRSF" id="PIRSF007531">
    <property type="entry name" value="CPT"/>
    <property type="match status" value="1"/>
</dbReference>
<sequence length="207" mass="22874">MTTPRHPRVGQPGVLEVPDQSADGAIIFLNGTSSSGKTSVARQLLRILDEPFFHMPIDAFHAMRSDRDIPDEHLQAEIDRTAMGFHRAVAGMSAAGNNVVVDHVLSRHWRLLDCLDLFTAENVVLVGIHCPLPELERREQARGDRTPGLAARQFEQVHAHGIYDIECDTAENTPGEVAQQIKSALPRLPKPTAFTRLRAALRADNPK</sequence>
<name>A0A7W3RPU1_STRMR</name>
<gene>
    <name evidence="3" type="ORF">HDA42_006898</name>
</gene>
<keyword evidence="4" id="KW-1185">Reference proteome</keyword>
<dbReference type="EC" id="2.7.1.-" evidence="3"/>
<accession>A0A7W3RPU1</accession>
<dbReference type="InterPro" id="IPR012853">
    <property type="entry name" value="CPT"/>
</dbReference>
<dbReference type="AlphaFoldDB" id="A0A7W3RPU1"/>
<evidence type="ECO:0000256" key="2">
    <source>
        <dbReference type="PIRSR" id="PIRSR007531-2"/>
    </source>
</evidence>
<dbReference type="InterPro" id="IPR027417">
    <property type="entry name" value="P-loop_NTPase"/>
</dbReference>
<proteinExistence type="predicted"/>
<feature type="binding site" evidence="2">
    <location>
        <begin position="31"/>
        <end position="38"/>
    </location>
    <ligand>
        <name>ATP</name>
        <dbReference type="ChEBI" id="CHEBI:30616"/>
    </ligand>
</feature>
<dbReference type="SUPFAM" id="SSF52540">
    <property type="entry name" value="P-loop containing nucleoside triphosphate hydrolases"/>
    <property type="match status" value="1"/>
</dbReference>
<protein>
    <submittedName>
        <fullName evidence="3">Chloramphenicol 3-O phosphotransferase</fullName>
        <ecNumber evidence="3">2.7.1.-</ecNumber>
    </submittedName>
</protein>